<sequence>MVDDIRKHYSEFPSKERLAEMRDTLAGLREQQDADWILRNESLADKHAGITKALALVDDPTLPVGDRIDVAIANLQELRRGIDAYDPREGERIQVAMRVVLIDTTLEIFAGIDPPEVDLEEPAPETAPFAPS</sequence>
<comment type="caution">
    <text evidence="2">The sequence shown here is derived from an EMBL/GenBank/DDBJ whole genome shotgun (WGS) entry which is preliminary data.</text>
</comment>
<dbReference type="Proteomes" id="UP000015347">
    <property type="component" value="Unassembled WGS sequence"/>
</dbReference>
<accession>S9S3I5</accession>
<feature type="region of interest" description="Disordered" evidence="1">
    <location>
        <begin position="113"/>
        <end position="132"/>
    </location>
</feature>
<dbReference type="EMBL" id="APVH01000012">
    <property type="protein sequence ID" value="EPX84760.1"/>
    <property type="molecule type" value="Genomic_DNA"/>
</dbReference>
<organism evidence="2 3">
    <name type="scientific">Salipiger mucosus DSM 16094</name>
    <dbReference type="NCBI Taxonomy" id="1123237"/>
    <lineage>
        <taxon>Bacteria</taxon>
        <taxon>Pseudomonadati</taxon>
        <taxon>Pseudomonadota</taxon>
        <taxon>Alphaproteobacteria</taxon>
        <taxon>Rhodobacterales</taxon>
        <taxon>Roseobacteraceae</taxon>
        <taxon>Salipiger</taxon>
    </lineage>
</organism>
<protein>
    <submittedName>
        <fullName evidence="2">Uncharacterized protein</fullName>
    </submittedName>
</protein>
<evidence type="ECO:0000313" key="3">
    <source>
        <dbReference type="Proteomes" id="UP000015347"/>
    </source>
</evidence>
<name>S9S3I5_9RHOB</name>
<reference evidence="3" key="1">
    <citation type="journal article" date="2014" name="Stand. Genomic Sci.">
        <title>Genome sequence of the exopolysaccharide-producing Salipiger mucosus type strain (DSM 16094(T)), a moderately halophilic member of the Roseobacter clade.</title>
        <authorList>
            <person name="Riedel T."/>
            <person name="Spring S."/>
            <person name="Fiebig A."/>
            <person name="Petersen J."/>
            <person name="Kyrpides N.C."/>
            <person name="Goker M."/>
            <person name="Klenk H.P."/>
        </authorList>
    </citation>
    <scope>NUCLEOTIDE SEQUENCE [LARGE SCALE GENOMIC DNA]</scope>
    <source>
        <strain evidence="3">DSM 16094</strain>
    </source>
</reference>
<evidence type="ECO:0000256" key="1">
    <source>
        <dbReference type="SAM" id="MobiDB-lite"/>
    </source>
</evidence>
<dbReference type="AlphaFoldDB" id="S9S3I5"/>
<gene>
    <name evidence="2" type="ORF">Salmuc_01333</name>
</gene>
<keyword evidence="3" id="KW-1185">Reference proteome</keyword>
<proteinExistence type="predicted"/>
<dbReference type="HOGENOM" id="CLU_1915629_0_0_5"/>
<dbReference type="STRING" id="1123237.Salmuc_01333"/>
<dbReference type="RefSeq" id="WP_020042167.1">
    <property type="nucleotide sequence ID" value="NZ_KE557274.1"/>
</dbReference>
<evidence type="ECO:0000313" key="2">
    <source>
        <dbReference type="EMBL" id="EPX84760.1"/>
    </source>
</evidence>